<feature type="transmembrane region" description="Helical" evidence="1">
    <location>
        <begin position="6"/>
        <end position="33"/>
    </location>
</feature>
<dbReference type="Proteomes" id="UP000176294">
    <property type="component" value="Unassembled WGS sequence"/>
</dbReference>
<accession>A0A1G1SS21</accession>
<keyword evidence="1" id="KW-1133">Transmembrane helix</keyword>
<dbReference type="EMBL" id="MDZB01000164">
    <property type="protein sequence ID" value="OGX81426.1"/>
    <property type="molecule type" value="Genomic_DNA"/>
</dbReference>
<evidence type="ECO:0000256" key="1">
    <source>
        <dbReference type="SAM" id="Phobius"/>
    </source>
</evidence>
<gene>
    <name evidence="2" type="ORF">BEN47_05615</name>
</gene>
<organism evidence="2 3">
    <name type="scientific">Hymenobacter lapidarius</name>
    <dbReference type="NCBI Taxonomy" id="1908237"/>
    <lineage>
        <taxon>Bacteria</taxon>
        <taxon>Pseudomonadati</taxon>
        <taxon>Bacteroidota</taxon>
        <taxon>Cytophagia</taxon>
        <taxon>Cytophagales</taxon>
        <taxon>Hymenobacteraceae</taxon>
        <taxon>Hymenobacter</taxon>
    </lineage>
</organism>
<feature type="transmembrane region" description="Helical" evidence="1">
    <location>
        <begin position="45"/>
        <end position="69"/>
    </location>
</feature>
<comment type="caution">
    <text evidence="2">The sequence shown here is derived from an EMBL/GenBank/DDBJ whole genome shotgun (WGS) entry which is preliminary data.</text>
</comment>
<keyword evidence="3" id="KW-1185">Reference proteome</keyword>
<evidence type="ECO:0000313" key="3">
    <source>
        <dbReference type="Proteomes" id="UP000176294"/>
    </source>
</evidence>
<sequence length="108" mass="12018">MGIGPTFIYIFAIILVFGWYVYLPFILLHILLLRKLNRPSWAASVLVGSALAAVLAIVLIGTPFLIITGFPQFSTSRVHDVFSFTIGGGFYGLIYWKWLAVNVHSSKN</sequence>
<evidence type="ECO:0000313" key="2">
    <source>
        <dbReference type="EMBL" id="OGX81426.1"/>
    </source>
</evidence>
<dbReference type="STRING" id="1908237.BEN47_05615"/>
<name>A0A1G1SS21_9BACT</name>
<keyword evidence="1" id="KW-0472">Membrane</keyword>
<keyword evidence="1" id="KW-0812">Transmembrane</keyword>
<protein>
    <submittedName>
        <fullName evidence="2">Uncharacterized protein</fullName>
    </submittedName>
</protein>
<proteinExistence type="predicted"/>
<reference evidence="2 3" key="1">
    <citation type="submission" date="2016-08" db="EMBL/GenBank/DDBJ databases">
        <title>Hymenobacter coccineus sp. nov., Hymenobacter lapidarius sp. nov. and Hymenobacter glacialis sp. nov., isolated from Antarctic soil.</title>
        <authorList>
            <person name="Sedlacek I."/>
            <person name="Kralova S."/>
            <person name="Kyrova K."/>
            <person name="Maslanova I."/>
            <person name="Stankova E."/>
            <person name="Vrbovska V."/>
            <person name="Nemec M."/>
            <person name="Bartak M."/>
            <person name="Svec P."/>
            <person name="Busse H.-J."/>
            <person name="Pantucek R."/>
        </authorList>
    </citation>
    <scope>NUCLEOTIDE SEQUENCE [LARGE SCALE GENOMIC DNA]</scope>
    <source>
        <strain evidence="2 3">CCM 8643</strain>
    </source>
</reference>
<feature type="transmembrane region" description="Helical" evidence="1">
    <location>
        <begin position="81"/>
        <end position="99"/>
    </location>
</feature>
<dbReference type="AlphaFoldDB" id="A0A1G1SS21"/>